<accession>A0A0A6PJG7</accession>
<dbReference type="SUPFAM" id="SSF52540">
    <property type="entry name" value="P-loop containing nucleoside triphosphate hydrolases"/>
    <property type="match status" value="1"/>
</dbReference>
<evidence type="ECO:0000313" key="5">
    <source>
        <dbReference type="Proteomes" id="UP000030428"/>
    </source>
</evidence>
<keyword evidence="2" id="KW-0325">Glycoprotein</keyword>
<protein>
    <recommendedName>
        <fullName evidence="3">Sulfotransferase domain-containing protein</fullName>
    </recommendedName>
</protein>
<dbReference type="InterPro" id="IPR027417">
    <property type="entry name" value="P-loop_NTPase"/>
</dbReference>
<dbReference type="Proteomes" id="UP000030428">
    <property type="component" value="Unassembled WGS sequence"/>
</dbReference>
<keyword evidence="5" id="KW-1185">Reference proteome</keyword>
<proteinExistence type="predicted"/>
<dbReference type="PANTHER" id="PTHR10605">
    <property type="entry name" value="HEPARAN SULFATE SULFOTRANSFERASE"/>
    <property type="match status" value="1"/>
</dbReference>
<dbReference type="Pfam" id="PF00685">
    <property type="entry name" value="Sulfotransfer_1"/>
    <property type="match status" value="1"/>
</dbReference>
<evidence type="ECO:0000259" key="3">
    <source>
        <dbReference type="Pfam" id="PF00685"/>
    </source>
</evidence>
<name>A0A0A6PJG7_9GAMM</name>
<dbReference type="Gene3D" id="3.40.50.300">
    <property type="entry name" value="P-loop containing nucleotide triphosphate hydrolases"/>
    <property type="match status" value="1"/>
</dbReference>
<dbReference type="AlphaFoldDB" id="A0A0A6PJG7"/>
<sequence>MEIKKPNFIIIGSAKCGTSTLATTLYHHPDCCFSQPKEVEFFNNDNNYSRGWEWYQQAFAHYNGEPVIGEATPSYSNRFSHSETAQRIYQFNPDMKLVYIVRDPYQKYISVWRMLARAKDPIAVRGIDYFFENHPRSEAIQKTCCYFYQLEAYKAFFPDSAILILFMEELSLNAEQLYNRLFRFLGLEPSKVNMDYQLRENSSEVYVSHNYWKRLQHSKMRPLVKKVLPASLIQFAFKVFGGKRLYVPREELNLKNSQTFNRIVTDDALAFLEMCGKQSDYWQFLSKPKEY</sequence>
<evidence type="ECO:0000313" key="4">
    <source>
        <dbReference type="EMBL" id="KHD06210.1"/>
    </source>
</evidence>
<feature type="domain" description="Sulfotransferase" evidence="3">
    <location>
        <begin position="6"/>
        <end position="200"/>
    </location>
</feature>
<keyword evidence="1" id="KW-0808">Transferase</keyword>
<gene>
    <name evidence="4" type="ORF">PN36_02570</name>
</gene>
<dbReference type="InterPro" id="IPR037359">
    <property type="entry name" value="NST/OST"/>
</dbReference>
<dbReference type="InterPro" id="IPR000863">
    <property type="entry name" value="Sulfotransferase_dom"/>
</dbReference>
<dbReference type="GO" id="GO:0008146">
    <property type="term" value="F:sulfotransferase activity"/>
    <property type="evidence" value="ECO:0007669"/>
    <property type="project" value="InterPro"/>
</dbReference>
<organism evidence="4 5">
    <name type="scientific">Candidatus Thiomargarita nelsonii</name>
    <dbReference type="NCBI Taxonomy" id="1003181"/>
    <lineage>
        <taxon>Bacteria</taxon>
        <taxon>Pseudomonadati</taxon>
        <taxon>Pseudomonadota</taxon>
        <taxon>Gammaproteobacteria</taxon>
        <taxon>Thiotrichales</taxon>
        <taxon>Thiotrichaceae</taxon>
        <taxon>Thiomargarita</taxon>
    </lineage>
</organism>
<evidence type="ECO:0000256" key="2">
    <source>
        <dbReference type="ARBA" id="ARBA00023180"/>
    </source>
</evidence>
<dbReference type="PANTHER" id="PTHR10605:SF56">
    <property type="entry name" value="BIFUNCTIONAL HEPARAN SULFATE N-DEACETYLASE_N-SULFOTRANSFERASE"/>
    <property type="match status" value="1"/>
</dbReference>
<dbReference type="EMBL" id="JSZA02000006">
    <property type="protein sequence ID" value="KHD06210.1"/>
    <property type="molecule type" value="Genomic_DNA"/>
</dbReference>
<comment type="caution">
    <text evidence="4">The sequence shown here is derived from an EMBL/GenBank/DDBJ whole genome shotgun (WGS) entry which is preliminary data.</text>
</comment>
<reference evidence="4 5" key="1">
    <citation type="journal article" date="2016" name="Front. Microbiol.">
        <title>Single-Cell (Meta-)Genomics of a Dimorphic Candidatus Thiomargarita nelsonii Reveals Genomic Plasticity.</title>
        <authorList>
            <person name="Flood B.E."/>
            <person name="Fliss P."/>
            <person name="Jones D.S."/>
            <person name="Dick G.J."/>
            <person name="Jain S."/>
            <person name="Kaster A.K."/>
            <person name="Winkel M."/>
            <person name="Mussmann M."/>
            <person name="Bailey J."/>
        </authorList>
    </citation>
    <scope>NUCLEOTIDE SEQUENCE [LARGE SCALE GENOMIC DNA]</scope>
    <source>
        <strain evidence="4">Hydrate Ridge</strain>
    </source>
</reference>
<evidence type="ECO:0000256" key="1">
    <source>
        <dbReference type="ARBA" id="ARBA00022679"/>
    </source>
</evidence>